<evidence type="ECO:0000256" key="8">
    <source>
        <dbReference type="ARBA" id="ARBA00023125"/>
    </source>
</evidence>
<evidence type="ECO:0000256" key="1">
    <source>
        <dbReference type="ARBA" id="ARBA00004123"/>
    </source>
</evidence>
<dbReference type="FunFam" id="2.60.40.630:FF:000014">
    <property type="entry name" value="Signal transducer and activator of transcription"/>
    <property type="match status" value="1"/>
</dbReference>
<dbReference type="Gene3D" id="1.10.238.10">
    <property type="entry name" value="EF-hand"/>
    <property type="match status" value="1"/>
</dbReference>
<dbReference type="CDD" id="cd09919">
    <property type="entry name" value="SH2_STAT_family"/>
    <property type="match status" value="1"/>
</dbReference>
<dbReference type="SMART" id="SM00964">
    <property type="entry name" value="STAT_int"/>
    <property type="match status" value="1"/>
</dbReference>
<dbReference type="CTD" id="6750883"/>
<dbReference type="SUPFAM" id="SSF49417">
    <property type="entry name" value="p53-like transcription factors"/>
    <property type="match status" value="1"/>
</dbReference>
<keyword evidence="9 12" id="KW-0010">Activator</keyword>
<dbReference type="eggNOG" id="KOG3667">
    <property type="taxonomic scope" value="Eukaryota"/>
</dbReference>
<dbReference type="GO" id="GO:0006952">
    <property type="term" value="P:defense response"/>
    <property type="evidence" value="ECO:0000318"/>
    <property type="project" value="GO_Central"/>
</dbReference>
<dbReference type="InParanoid" id="B3RME3"/>
<dbReference type="Gene3D" id="3.30.505.10">
    <property type="entry name" value="SH2 domain"/>
    <property type="match status" value="1"/>
</dbReference>
<dbReference type="Proteomes" id="UP000009022">
    <property type="component" value="Unassembled WGS sequence"/>
</dbReference>
<dbReference type="InterPro" id="IPR015988">
    <property type="entry name" value="STAT_TF_CC"/>
</dbReference>
<dbReference type="SUPFAM" id="SSF48092">
    <property type="entry name" value="Transcription factor STAT-4 N-domain"/>
    <property type="match status" value="1"/>
</dbReference>
<sequence length="770" mass="87752">MALWAASQSLRGPALQEMLRTYEKHQFHIEIRCTFANWIENQFWNLRQNRDEMTAICFRDEILNLMRQQAQQNRFQNNPVNLLEIVVECLETETRLCQEAMMTLQRTGNSSEWNNNSNNTNICSTAEDIRRVCSQLQLVTIEAENGWKNIQQLGENLNILSYHWNKFLSEHPECRYPPTAGAKYPPNQVQAFKQRQGLWNDMLEIIKCRREAELTITENFTKIVDGVKLLHTKVLAGQLFEWKQRQKTLCGIENLTVKHCEELKQIQLWCESSLDAIWRTKILVEQVHAVCDKNLMPNNEPVKPRLDIIFQELESLLCELVKETFIIMKQPPQIIKVETKFAASVCSLIGTKLNALSGLTDVKAHILSESQVRSIQSGNFPPDLEASGKILNSCKKIGRRASTKGEEMVTELKFAILFTSEFAIQNKKIVVRDLSLPTVVIVNTNQTANAMGTIVWDNYFSSPNREGFEVPKEAKWPSVAHMLNTEFQNRVGSGLTEENLQFLASKLLGDMNPMKVDLSCAAVSWQKFIKIPNSEFNQPFWKWFYTIMDLMQSNTELKAIWCEGSFVGFITKERAKEILLGCDPGTFLLRFSSRKPKAISICYTGIGDMGQKVVEFPQPLDEKNFTALKTLSECLIDIPQFVYVYPRGISKEEAFRSHTNKAPKLPKQVNDATSKENGNSIYVPLLTWKLILNGNTNSGSMSTCTTPAPETPQSMTTTVETECEMPDLSGNYMEPHDSIADEINIRENLQAEFPDQASFLGHSSYDNSVM</sequence>
<keyword evidence="5 12" id="KW-0597">Phosphoprotein</keyword>
<dbReference type="InterPro" id="IPR013800">
    <property type="entry name" value="STAT_TF_alpha"/>
</dbReference>
<feature type="domain" description="STAT transcription factor protein interaction" evidence="13">
    <location>
        <begin position="2"/>
        <end position="103"/>
    </location>
</feature>
<dbReference type="CDD" id="cd16855">
    <property type="entry name" value="STAT5_CCD"/>
    <property type="match status" value="1"/>
</dbReference>
<reference evidence="14 15" key="1">
    <citation type="journal article" date="2008" name="Nature">
        <title>The Trichoplax genome and the nature of placozoans.</title>
        <authorList>
            <person name="Srivastava M."/>
            <person name="Begovic E."/>
            <person name="Chapman J."/>
            <person name="Putnam N.H."/>
            <person name="Hellsten U."/>
            <person name="Kawashima T."/>
            <person name="Kuo A."/>
            <person name="Mitros T."/>
            <person name="Salamov A."/>
            <person name="Carpenter M.L."/>
            <person name="Signorovitch A.Y."/>
            <person name="Moreno M.A."/>
            <person name="Kamm K."/>
            <person name="Grimwood J."/>
            <person name="Schmutz J."/>
            <person name="Shapiro H."/>
            <person name="Grigoriev I.V."/>
            <person name="Buss L.W."/>
            <person name="Schierwater B."/>
            <person name="Dellaporta S.L."/>
            <person name="Rokhsar D.S."/>
        </authorList>
    </citation>
    <scope>NUCLEOTIDE SEQUENCE [LARGE SCALE GENOMIC DNA]</scope>
    <source>
        <strain evidence="14 15">Grell-BS-1999</strain>
    </source>
</reference>
<dbReference type="Pfam" id="PF02865">
    <property type="entry name" value="STAT_int"/>
    <property type="match status" value="1"/>
</dbReference>
<dbReference type="InterPro" id="IPR036860">
    <property type="entry name" value="SH2_dom_sf"/>
</dbReference>
<name>B3RME3_TRIAD</name>
<dbReference type="InterPro" id="IPR000980">
    <property type="entry name" value="SH2"/>
</dbReference>
<dbReference type="GO" id="GO:0006357">
    <property type="term" value="P:regulation of transcription by RNA polymerase II"/>
    <property type="evidence" value="ECO:0000318"/>
    <property type="project" value="GO_Central"/>
</dbReference>
<dbReference type="PhylomeDB" id="B3RME3"/>
<evidence type="ECO:0000256" key="4">
    <source>
        <dbReference type="ARBA" id="ARBA00022490"/>
    </source>
</evidence>
<comment type="similarity">
    <text evidence="3 12">Belongs to the transcription factor STAT family.</text>
</comment>
<dbReference type="GeneID" id="6750883"/>
<comment type="subcellular location">
    <subcellularLocation>
        <location evidence="2 12">Cytoplasm</location>
    </subcellularLocation>
    <subcellularLocation>
        <location evidence="1 12">Nucleus</location>
    </subcellularLocation>
</comment>
<dbReference type="KEGG" id="tad:TRIADDRAFT_53918"/>
<dbReference type="SUPFAM" id="SSF55550">
    <property type="entry name" value="SH2 domain"/>
    <property type="match status" value="1"/>
</dbReference>
<dbReference type="Pfam" id="PF00017">
    <property type="entry name" value="SH2"/>
    <property type="match status" value="1"/>
</dbReference>
<dbReference type="GO" id="GO:0007259">
    <property type="term" value="P:cell surface receptor signaling pathway via JAK-STAT"/>
    <property type="evidence" value="ECO:0000318"/>
    <property type="project" value="GO_Central"/>
</dbReference>
<evidence type="ECO:0000256" key="2">
    <source>
        <dbReference type="ARBA" id="ARBA00004496"/>
    </source>
</evidence>
<dbReference type="Gene3D" id="2.60.40.630">
    <property type="entry name" value="STAT transcription factor, DNA-binding domain"/>
    <property type="match status" value="2"/>
</dbReference>
<dbReference type="InterPro" id="IPR013801">
    <property type="entry name" value="STAT_TF_DNA-bd"/>
</dbReference>
<keyword evidence="7 12" id="KW-0805">Transcription regulation</keyword>
<dbReference type="Pfam" id="PF21354">
    <property type="entry name" value="STAT_linker"/>
    <property type="match status" value="1"/>
</dbReference>
<evidence type="ECO:0000313" key="14">
    <source>
        <dbReference type="EMBL" id="EDV28352.1"/>
    </source>
</evidence>
<dbReference type="EMBL" id="DS985242">
    <property type="protein sequence ID" value="EDV28352.1"/>
    <property type="molecule type" value="Genomic_DNA"/>
</dbReference>
<evidence type="ECO:0000313" key="15">
    <source>
        <dbReference type="Proteomes" id="UP000009022"/>
    </source>
</evidence>
<dbReference type="InterPro" id="IPR048988">
    <property type="entry name" value="STAT_linker"/>
</dbReference>
<dbReference type="InterPro" id="IPR012345">
    <property type="entry name" value="STAT_TF_DNA-bd_N"/>
</dbReference>
<evidence type="ECO:0000256" key="10">
    <source>
        <dbReference type="ARBA" id="ARBA00023163"/>
    </source>
</evidence>
<dbReference type="AlphaFoldDB" id="B3RME3"/>
<dbReference type="RefSeq" id="XP_002110186.1">
    <property type="nucleotide sequence ID" value="XM_002110150.1"/>
</dbReference>
<keyword evidence="6 12" id="KW-0727">SH2 domain</keyword>
<dbReference type="FunCoup" id="B3RME3">
    <property type="interactions" value="1433"/>
</dbReference>
<keyword evidence="10 12" id="KW-0804">Transcription</keyword>
<evidence type="ECO:0000256" key="3">
    <source>
        <dbReference type="ARBA" id="ARBA00005586"/>
    </source>
</evidence>
<dbReference type="Gene3D" id="1.20.1050.20">
    <property type="entry name" value="STAT transcription factor, all-alpha domain"/>
    <property type="match status" value="1"/>
</dbReference>
<keyword evidence="4 12" id="KW-0963">Cytoplasm</keyword>
<dbReference type="STRING" id="10228.B3RME3"/>
<dbReference type="Pfam" id="PF02864">
    <property type="entry name" value="STAT_bind"/>
    <property type="match status" value="1"/>
</dbReference>
<keyword evidence="15" id="KW-1185">Reference proteome</keyword>
<dbReference type="InterPro" id="IPR013799">
    <property type="entry name" value="STAT_TF_prot_interaction"/>
</dbReference>
<dbReference type="Pfam" id="PF01017">
    <property type="entry name" value="STAT_alpha"/>
    <property type="match status" value="1"/>
</dbReference>
<dbReference type="HOGENOM" id="CLU_014189_2_0_1"/>
<keyword evidence="8 12" id="KW-0238">DNA-binding</keyword>
<dbReference type="PANTHER" id="PTHR11801">
    <property type="entry name" value="SIGNAL TRANSDUCER AND ACTIVATOR OF TRANSCRIPTION"/>
    <property type="match status" value="1"/>
</dbReference>
<dbReference type="Gene3D" id="1.10.532.10">
    <property type="entry name" value="STAT transcription factor, N-terminal domain"/>
    <property type="match status" value="1"/>
</dbReference>
<dbReference type="GO" id="GO:0000978">
    <property type="term" value="F:RNA polymerase II cis-regulatory region sequence-specific DNA binding"/>
    <property type="evidence" value="ECO:0000318"/>
    <property type="project" value="GO_Central"/>
</dbReference>
<protein>
    <recommendedName>
        <fullName evidence="12">Signal transducer and activator of transcription</fullName>
    </recommendedName>
</protein>
<evidence type="ECO:0000259" key="13">
    <source>
        <dbReference type="SMART" id="SM00964"/>
    </source>
</evidence>
<dbReference type="InterPro" id="IPR036535">
    <property type="entry name" value="STAT_N_sf"/>
</dbReference>
<dbReference type="FunFam" id="1.20.1050.20:FF:000007">
    <property type="entry name" value="Signal transducer and activator of transcription 1"/>
    <property type="match status" value="1"/>
</dbReference>
<evidence type="ECO:0000256" key="7">
    <source>
        <dbReference type="ARBA" id="ARBA00023015"/>
    </source>
</evidence>
<dbReference type="InterPro" id="IPR046994">
    <property type="entry name" value="STAT5_CC"/>
</dbReference>
<proteinExistence type="inferred from homology"/>
<gene>
    <name evidence="14" type="ORF">TRIADDRAFT_53918</name>
</gene>
<dbReference type="InterPro" id="IPR008967">
    <property type="entry name" value="p53-like_TF_DNA-bd_sf"/>
</dbReference>
<dbReference type="SUPFAM" id="SSF47655">
    <property type="entry name" value="STAT"/>
    <property type="match status" value="1"/>
</dbReference>
<dbReference type="GO" id="GO:0005634">
    <property type="term" value="C:nucleus"/>
    <property type="evidence" value="ECO:0000318"/>
    <property type="project" value="GO_Central"/>
</dbReference>
<evidence type="ECO:0000256" key="6">
    <source>
        <dbReference type="ARBA" id="ARBA00022999"/>
    </source>
</evidence>
<evidence type="ECO:0000256" key="9">
    <source>
        <dbReference type="ARBA" id="ARBA00023159"/>
    </source>
</evidence>
<organism evidence="14 15">
    <name type="scientific">Trichoplax adhaerens</name>
    <name type="common">Trichoplax reptans</name>
    <dbReference type="NCBI Taxonomy" id="10228"/>
    <lineage>
        <taxon>Eukaryota</taxon>
        <taxon>Metazoa</taxon>
        <taxon>Placozoa</taxon>
        <taxon>Uniplacotomia</taxon>
        <taxon>Trichoplacea</taxon>
        <taxon>Trichoplacidae</taxon>
        <taxon>Trichoplax</taxon>
    </lineage>
</organism>
<dbReference type="CDD" id="cd14801">
    <property type="entry name" value="STAT_DBD"/>
    <property type="match status" value="1"/>
</dbReference>
<dbReference type="GO" id="GO:0042127">
    <property type="term" value="P:regulation of cell population proliferation"/>
    <property type="evidence" value="ECO:0000318"/>
    <property type="project" value="GO_Central"/>
</dbReference>
<accession>B3RME3</accession>
<evidence type="ECO:0000256" key="12">
    <source>
        <dbReference type="RuleBase" id="RU046415"/>
    </source>
</evidence>
<keyword evidence="11 12" id="KW-0539">Nucleus</keyword>
<dbReference type="InterPro" id="IPR001217">
    <property type="entry name" value="STAT"/>
</dbReference>
<evidence type="ECO:0000256" key="11">
    <source>
        <dbReference type="ARBA" id="ARBA00023242"/>
    </source>
</evidence>
<dbReference type="GO" id="GO:0000981">
    <property type="term" value="F:DNA-binding transcription factor activity, RNA polymerase II-specific"/>
    <property type="evidence" value="ECO:0000318"/>
    <property type="project" value="GO_Central"/>
</dbReference>
<evidence type="ECO:0000256" key="5">
    <source>
        <dbReference type="ARBA" id="ARBA00022553"/>
    </source>
</evidence>
<dbReference type="OMA" id="INCISHV"/>
<dbReference type="GO" id="GO:0005737">
    <property type="term" value="C:cytoplasm"/>
    <property type="evidence" value="ECO:0000318"/>
    <property type="project" value="GO_Central"/>
</dbReference>
<dbReference type="OrthoDB" id="19300at2759"/>